<dbReference type="InterPro" id="IPR014721">
    <property type="entry name" value="Ribsml_uS5_D2-typ_fold_subgr"/>
</dbReference>
<dbReference type="EC" id="5.6.2.2" evidence="2"/>
<dbReference type="SUPFAM" id="SSF54211">
    <property type="entry name" value="Ribosomal protein S5 domain 2-like"/>
    <property type="match status" value="1"/>
</dbReference>
<evidence type="ECO:0000313" key="6">
    <source>
        <dbReference type="Proteomes" id="UP001216907"/>
    </source>
</evidence>
<evidence type="ECO:0000259" key="4">
    <source>
        <dbReference type="Pfam" id="PF00204"/>
    </source>
</evidence>
<evidence type="ECO:0000256" key="3">
    <source>
        <dbReference type="ARBA" id="ARBA00023235"/>
    </source>
</evidence>
<organism evidence="5 6">
    <name type="scientific">Paludisphaera mucosa</name>
    <dbReference type="NCBI Taxonomy" id="3030827"/>
    <lineage>
        <taxon>Bacteria</taxon>
        <taxon>Pseudomonadati</taxon>
        <taxon>Planctomycetota</taxon>
        <taxon>Planctomycetia</taxon>
        <taxon>Isosphaerales</taxon>
        <taxon>Isosphaeraceae</taxon>
        <taxon>Paludisphaera</taxon>
    </lineage>
</organism>
<dbReference type="InterPro" id="IPR013506">
    <property type="entry name" value="Topo_IIA_bsu_dom2"/>
</dbReference>
<proteinExistence type="predicted"/>
<dbReference type="InterPro" id="IPR036890">
    <property type="entry name" value="HATPase_C_sf"/>
</dbReference>
<dbReference type="InterPro" id="IPR020568">
    <property type="entry name" value="Ribosomal_Su5_D2-typ_SF"/>
</dbReference>
<name>A0ABT6FIX7_9BACT</name>
<dbReference type="Gene3D" id="3.30.565.10">
    <property type="entry name" value="Histidine kinase-like ATPase, C-terminal domain"/>
    <property type="match status" value="1"/>
</dbReference>
<gene>
    <name evidence="5" type="ORF">PZE19_27525</name>
</gene>
<reference evidence="5 6" key="1">
    <citation type="submission" date="2023-03" db="EMBL/GenBank/DDBJ databases">
        <title>Paludisphaera mucosa sp. nov. a novel planctomycete from northern fen.</title>
        <authorList>
            <person name="Ivanova A."/>
        </authorList>
    </citation>
    <scope>NUCLEOTIDE SEQUENCE [LARGE SCALE GENOMIC DNA]</scope>
    <source>
        <strain evidence="5 6">Pla2</strain>
    </source>
</reference>
<dbReference type="EMBL" id="JARRAG010000002">
    <property type="protein sequence ID" value="MDG3007530.1"/>
    <property type="molecule type" value="Genomic_DNA"/>
</dbReference>
<dbReference type="Gene3D" id="3.30.230.10">
    <property type="match status" value="1"/>
</dbReference>
<sequence>MEELSYVEAVRKRPGMYVGDRGFFGFIQYLVCPVVLTLSRGAKRVAVTVEAGGFVVESDAVVPIGESTSGRLVPFEECPVSRPGHDFEGTVLNALSERLTVEVREGRRLVTLAFRRGALESRREMEVRSEEPGTTLRFVPDTSIFTITDLSPEIFRSYLRRLSFLHHGVRFSLNVGGDVREYFAPRGIVDLFDSVAAPYQLLHEPIHFVAEEGDLRLEAAFAYQSWTGDAVCCFINNGRAVEGGTHEQGLKDALHRIYRDFKLPKSLKADRNGVVGVVSIRYPGAVWEGCIKARIGNPELREMVRDLFIRGALEWQRDHPEVAKQLPKIRTFAFPEIWSW</sequence>
<dbReference type="Proteomes" id="UP001216907">
    <property type="component" value="Unassembled WGS sequence"/>
</dbReference>
<dbReference type="Pfam" id="PF00204">
    <property type="entry name" value="DNA_gyraseB"/>
    <property type="match status" value="1"/>
</dbReference>
<comment type="catalytic activity">
    <reaction evidence="1">
        <text>ATP-dependent breakage, passage and rejoining of double-stranded DNA.</text>
        <dbReference type="EC" id="5.6.2.2"/>
    </reaction>
</comment>
<feature type="domain" description="DNA topoisomerase type IIA subunit B" evidence="4">
    <location>
        <begin position="187"/>
        <end position="326"/>
    </location>
</feature>
<protein>
    <recommendedName>
        <fullName evidence="2">DNA topoisomerase (ATP-hydrolyzing)</fullName>
        <ecNumber evidence="2">5.6.2.2</ecNumber>
    </recommendedName>
</protein>
<dbReference type="RefSeq" id="WP_277863808.1">
    <property type="nucleotide sequence ID" value="NZ_JARRAG010000002.1"/>
</dbReference>
<evidence type="ECO:0000256" key="2">
    <source>
        <dbReference type="ARBA" id="ARBA00012895"/>
    </source>
</evidence>
<keyword evidence="6" id="KW-1185">Reference proteome</keyword>
<comment type="caution">
    <text evidence="5">The sequence shown here is derived from an EMBL/GenBank/DDBJ whole genome shotgun (WGS) entry which is preliminary data.</text>
</comment>
<evidence type="ECO:0000256" key="1">
    <source>
        <dbReference type="ARBA" id="ARBA00000185"/>
    </source>
</evidence>
<keyword evidence="3" id="KW-0413">Isomerase</keyword>
<accession>A0ABT6FIX7</accession>
<dbReference type="PANTHER" id="PTHR45866">
    <property type="entry name" value="DNA GYRASE/TOPOISOMERASE SUBUNIT B"/>
    <property type="match status" value="1"/>
</dbReference>
<dbReference type="PANTHER" id="PTHR45866:SF12">
    <property type="entry name" value="DNA TOPOISOMERASE 4 SUBUNIT B"/>
    <property type="match status" value="1"/>
</dbReference>
<evidence type="ECO:0000313" key="5">
    <source>
        <dbReference type="EMBL" id="MDG3007530.1"/>
    </source>
</evidence>
<dbReference type="SUPFAM" id="SSF55874">
    <property type="entry name" value="ATPase domain of HSP90 chaperone/DNA topoisomerase II/histidine kinase"/>
    <property type="match status" value="1"/>
</dbReference>